<reference evidence="1" key="1">
    <citation type="submission" date="2020-08" db="EMBL/GenBank/DDBJ databases">
        <title>Multicomponent nature underlies the extraordinary mechanical properties of spider dragline silk.</title>
        <authorList>
            <person name="Kono N."/>
            <person name="Nakamura H."/>
            <person name="Mori M."/>
            <person name="Yoshida Y."/>
            <person name="Ohtoshi R."/>
            <person name="Malay A.D."/>
            <person name="Moran D.A.P."/>
            <person name="Tomita M."/>
            <person name="Numata K."/>
            <person name="Arakawa K."/>
        </authorList>
    </citation>
    <scope>NUCLEOTIDE SEQUENCE</scope>
</reference>
<proteinExistence type="predicted"/>
<organism evidence="1 2">
    <name type="scientific">Trichonephila clavipes</name>
    <name type="common">Golden silk orbweaver</name>
    <name type="synonym">Nephila clavipes</name>
    <dbReference type="NCBI Taxonomy" id="2585209"/>
    <lineage>
        <taxon>Eukaryota</taxon>
        <taxon>Metazoa</taxon>
        <taxon>Ecdysozoa</taxon>
        <taxon>Arthropoda</taxon>
        <taxon>Chelicerata</taxon>
        <taxon>Arachnida</taxon>
        <taxon>Araneae</taxon>
        <taxon>Araneomorphae</taxon>
        <taxon>Entelegynae</taxon>
        <taxon>Araneoidea</taxon>
        <taxon>Nephilidae</taxon>
        <taxon>Trichonephila</taxon>
    </lineage>
</organism>
<sequence length="83" mass="8988">MSCFPQYDLFSNRSTTSKTLLLLSPPPPSRNAKNTCGSCDQIMVEENTWGGSTASVSAPARAQEGARCLEISSTMLNSFAIRR</sequence>
<gene>
    <name evidence="1" type="ORF">TNCV_3385251</name>
</gene>
<comment type="caution">
    <text evidence="1">The sequence shown here is derived from an EMBL/GenBank/DDBJ whole genome shotgun (WGS) entry which is preliminary data.</text>
</comment>
<keyword evidence="2" id="KW-1185">Reference proteome</keyword>
<dbReference type="EMBL" id="BMAU01021347">
    <property type="protein sequence ID" value="GFY18034.1"/>
    <property type="molecule type" value="Genomic_DNA"/>
</dbReference>
<accession>A0A8X6VLU4</accession>
<protein>
    <submittedName>
        <fullName evidence="1">Uncharacterized protein</fullName>
    </submittedName>
</protein>
<dbReference type="AlphaFoldDB" id="A0A8X6VLU4"/>
<name>A0A8X6VLU4_TRICX</name>
<evidence type="ECO:0000313" key="2">
    <source>
        <dbReference type="Proteomes" id="UP000887159"/>
    </source>
</evidence>
<dbReference type="Proteomes" id="UP000887159">
    <property type="component" value="Unassembled WGS sequence"/>
</dbReference>
<evidence type="ECO:0000313" key="1">
    <source>
        <dbReference type="EMBL" id="GFY18034.1"/>
    </source>
</evidence>